<dbReference type="PROSITE" id="PS50005">
    <property type="entry name" value="TPR"/>
    <property type="match status" value="1"/>
</dbReference>
<dbReference type="RefSeq" id="WP_180145460.1">
    <property type="nucleotide sequence ID" value="NZ_CAADHO010000011.1"/>
</dbReference>
<dbReference type="AlphaFoldDB" id="A0A4U8YTI4"/>
<keyword evidence="1" id="KW-0677">Repeat</keyword>
<feature type="chain" id="PRO_5020547406" evidence="5">
    <location>
        <begin position="24"/>
        <end position="386"/>
    </location>
</feature>
<feature type="signal peptide" evidence="5">
    <location>
        <begin position="1"/>
        <end position="23"/>
    </location>
</feature>
<keyword evidence="4" id="KW-1133">Transmembrane helix</keyword>
<dbReference type="Gene3D" id="1.25.40.10">
    <property type="entry name" value="Tetratricopeptide repeat domain"/>
    <property type="match status" value="2"/>
</dbReference>
<evidence type="ECO:0000313" key="7">
    <source>
        <dbReference type="Proteomes" id="UP000507962"/>
    </source>
</evidence>
<dbReference type="SUPFAM" id="SSF48452">
    <property type="entry name" value="TPR-like"/>
    <property type="match status" value="1"/>
</dbReference>
<feature type="transmembrane region" description="Helical" evidence="4">
    <location>
        <begin position="210"/>
        <end position="232"/>
    </location>
</feature>
<dbReference type="InterPro" id="IPR019734">
    <property type="entry name" value="TPR_rpt"/>
</dbReference>
<feature type="transmembrane region" description="Helical" evidence="4">
    <location>
        <begin position="244"/>
        <end position="265"/>
    </location>
</feature>
<dbReference type="PANTHER" id="PTHR44858:SF1">
    <property type="entry name" value="UDP-N-ACETYLGLUCOSAMINE--PEPTIDE N-ACETYLGLUCOSAMINYLTRANSFERASE SPINDLY-RELATED"/>
    <property type="match status" value="1"/>
</dbReference>
<evidence type="ECO:0000256" key="2">
    <source>
        <dbReference type="ARBA" id="ARBA00022803"/>
    </source>
</evidence>
<keyword evidence="2 3" id="KW-0802">TPR repeat</keyword>
<keyword evidence="5" id="KW-0732">Signal</keyword>
<evidence type="ECO:0000256" key="5">
    <source>
        <dbReference type="SAM" id="SignalP"/>
    </source>
</evidence>
<evidence type="ECO:0000256" key="1">
    <source>
        <dbReference type="ARBA" id="ARBA00022737"/>
    </source>
</evidence>
<name>A0A4U8YTI4_9BACT</name>
<feature type="transmembrane region" description="Helical" evidence="4">
    <location>
        <begin position="285"/>
        <end position="304"/>
    </location>
</feature>
<organism evidence="6 7">
    <name type="scientific">Desulfoluna butyratoxydans</name>
    <dbReference type="NCBI Taxonomy" id="231438"/>
    <lineage>
        <taxon>Bacteria</taxon>
        <taxon>Pseudomonadati</taxon>
        <taxon>Thermodesulfobacteriota</taxon>
        <taxon>Desulfobacteria</taxon>
        <taxon>Desulfobacterales</taxon>
        <taxon>Desulfolunaceae</taxon>
        <taxon>Desulfoluna</taxon>
    </lineage>
</organism>
<dbReference type="Proteomes" id="UP000507962">
    <property type="component" value="Unassembled WGS sequence"/>
</dbReference>
<dbReference type="Pfam" id="PF13414">
    <property type="entry name" value="TPR_11"/>
    <property type="match status" value="1"/>
</dbReference>
<keyword evidence="4" id="KW-0472">Membrane</keyword>
<gene>
    <name evidence="6" type="ORF">MSL71_45490</name>
</gene>
<dbReference type="SMART" id="SM00028">
    <property type="entry name" value="TPR"/>
    <property type="match status" value="4"/>
</dbReference>
<dbReference type="PANTHER" id="PTHR44858">
    <property type="entry name" value="TETRATRICOPEPTIDE REPEAT PROTEIN 6"/>
    <property type="match status" value="1"/>
</dbReference>
<dbReference type="InterPro" id="IPR011990">
    <property type="entry name" value="TPR-like_helical_dom_sf"/>
</dbReference>
<sequence>MKLRLRAFSLLILWFLAPVMASAAPETTAEYQKMITEWSDDISKGRNLSCAYYQRGLAHLKHQEFKKAIGDFQNARQFKLIICKNEKGAYGINMGHTHYLEGICWYELNTFDQAISRFDNAVATDGYIVSRTLYYLMGKSFGYQSKFKDAISAYDKAIAIDPKYAEAYFARGLMYGRLGLKDKERQDKSYSRRLNPDLTAERDRTIVSELAFVFSVLLVSFLFIRTISGMLFKTPDPVLVKGRPSYIACFIFIFLLSIMSYAWWVTSLSSRAALFSKDPQWGSNSLFFFATSFVAGGSYLNLLMKRFILTKTHLYIRSIFGFGRVRQIKLSEIRDINAIGYRWPSPILVELKTGKRHQIQWLHDADGLVDRIKPLLHASDTAQVGR</sequence>
<keyword evidence="7" id="KW-1185">Reference proteome</keyword>
<reference evidence="6 7" key="1">
    <citation type="submission" date="2019-03" db="EMBL/GenBank/DDBJ databases">
        <authorList>
            <person name="Nijsse B."/>
        </authorList>
    </citation>
    <scope>NUCLEOTIDE SEQUENCE [LARGE SCALE GENOMIC DNA]</scope>
    <source>
        <strain evidence="6">Desulfoluna butyratoxydans MSL71</strain>
    </source>
</reference>
<evidence type="ECO:0000256" key="4">
    <source>
        <dbReference type="SAM" id="Phobius"/>
    </source>
</evidence>
<protein>
    <submittedName>
        <fullName evidence="6">Tpr repeat</fullName>
    </submittedName>
</protein>
<evidence type="ECO:0000313" key="6">
    <source>
        <dbReference type="EMBL" id="VFQ46867.1"/>
    </source>
</evidence>
<accession>A0A4U8YTI4</accession>
<evidence type="ECO:0000256" key="3">
    <source>
        <dbReference type="PROSITE-ProRule" id="PRU00339"/>
    </source>
</evidence>
<keyword evidence="4" id="KW-0812">Transmembrane</keyword>
<feature type="repeat" description="TPR" evidence="3">
    <location>
        <begin position="131"/>
        <end position="164"/>
    </location>
</feature>
<proteinExistence type="predicted"/>
<dbReference type="EMBL" id="CAADHO010000011">
    <property type="protein sequence ID" value="VFQ46867.1"/>
    <property type="molecule type" value="Genomic_DNA"/>
</dbReference>
<dbReference type="InterPro" id="IPR050498">
    <property type="entry name" value="Ycf3"/>
</dbReference>